<evidence type="ECO:0000256" key="4">
    <source>
        <dbReference type="ARBA" id="ARBA00022763"/>
    </source>
</evidence>
<dbReference type="GO" id="GO:0032931">
    <property type="term" value="F:histone H3K56 acetyltransferase activity"/>
    <property type="evidence" value="ECO:0007669"/>
    <property type="project" value="TreeGrafter"/>
</dbReference>
<evidence type="ECO:0000256" key="2">
    <source>
        <dbReference type="ARBA" id="ARBA00013184"/>
    </source>
</evidence>
<comment type="catalytic activity">
    <reaction evidence="9">
        <text>L-lysyl-[histone] + acetyl-CoA = N(6)-acetyl-L-lysyl-[histone] + CoA + H(+)</text>
        <dbReference type="Rhea" id="RHEA:21992"/>
        <dbReference type="Rhea" id="RHEA-COMP:9845"/>
        <dbReference type="Rhea" id="RHEA-COMP:11338"/>
        <dbReference type="ChEBI" id="CHEBI:15378"/>
        <dbReference type="ChEBI" id="CHEBI:29969"/>
        <dbReference type="ChEBI" id="CHEBI:57287"/>
        <dbReference type="ChEBI" id="CHEBI:57288"/>
        <dbReference type="ChEBI" id="CHEBI:61930"/>
        <dbReference type="EC" id="2.3.1.48"/>
    </reaction>
    <physiologicalReaction direction="left-to-right" evidence="9">
        <dbReference type="Rhea" id="RHEA:21993"/>
    </physiologicalReaction>
</comment>
<dbReference type="Pfam" id="PF08214">
    <property type="entry name" value="HAT_KAT11"/>
    <property type="match status" value="1"/>
</dbReference>
<evidence type="ECO:0000256" key="7">
    <source>
        <dbReference type="ARBA" id="ARBA00023163"/>
    </source>
</evidence>
<evidence type="ECO:0000313" key="11">
    <source>
        <dbReference type="Proteomes" id="UP001213623"/>
    </source>
</evidence>
<sequence length="499" mass="55243">MSLTKVLVRALEKHAPALAESGRLRIQTLFSRPLAVRSLYPLAHVHPTEAPGPPDDFVRVWQEQVLVTAAWEPDGGEERLAYALELYVYTLPEQEAALVYVSKLDTTGYAPRAHTARIRAHLPEPYTHAPSLTSTLTAAAIDYFASRAHWADHSVPVQHVSVHVLARSQSAYLFPSSAEHANKHVLSDAALIRWWHTCLGDTVRACQDKAQVDAFYVIPGYQRLDSHTIVPLHSQTSAQNLWHYGHPYSEKGSGKSAESLPPLPLHAAAWEARRSYMPSSAAMQARTLATLVPVFPDDPKGRYMNELCSTGHEPGFMPRINKDHKPSPEHRQAMMERQALEKVSIEAYWEQMGFRQECSSGNAVGVFVICISAKDACPPAERKAPEAQTFSLPHPLLPNLMLEHLQQDACAWSDVAQAVRLTRHFYEGVHRALRRKGGAHASAEEYDRLGEGLLWAHVPLTAVPGDLVASATVRAGEVPAARGAEAPVHVLSVKRRRRT</sequence>
<keyword evidence="11" id="KW-1185">Reference proteome</keyword>
<keyword evidence="5" id="KW-0007">Acetylation</keyword>
<keyword evidence="6" id="KW-0805">Transcription regulation</keyword>
<name>A0AAF0J465_9BASI</name>
<dbReference type="PANTHER" id="PTHR31571">
    <property type="entry name" value="ALTERED INHERITANCE OF MITOCHONDRIA PROTEIN 6"/>
    <property type="match status" value="1"/>
</dbReference>
<accession>A0AAF0J465</accession>
<dbReference type="SMART" id="SM01250">
    <property type="entry name" value="KAT11"/>
    <property type="match status" value="1"/>
</dbReference>
<dbReference type="InterPro" id="IPR051236">
    <property type="entry name" value="HAT_RTT109-like"/>
</dbReference>
<reference evidence="10" key="1">
    <citation type="submission" date="2023-03" db="EMBL/GenBank/DDBJ databases">
        <title>Mating type loci evolution in Malassezia.</title>
        <authorList>
            <person name="Coelho M.A."/>
        </authorList>
    </citation>
    <scope>NUCLEOTIDE SEQUENCE</scope>
    <source>
        <strain evidence="10">CBS 9557</strain>
    </source>
</reference>
<dbReference type="InterPro" id="IPR016849">
    <property type="entry name" value="Rtt109"/>
</dbReference>
<evidence type="ECO:0000256" key="6">
    <source>
        <dbReference type="ARBA" id="ARBA00023015"/>
    </source>
</evidence>
<evidence type="ECO:0000313" key="10">
    <source>
        <dbReference type="EMBL" id="WFD27668.1"/>
    </source>
</evidence>
<keyword evidence="8" id="KW-0539">Nucleus</keyword>
<dbReference type="InterPro" id="IPR013178">
    <property type="entry name" value="Histone_AcTrfase_Rtt109/CBP"/>
</dbReference>
<dbReference type="GO" id="GO:0005634">
    <property type="term" value="C:nucleus"/>
    <property type="evidence" value="ECO:0007669"/>
    <property type="project" value="UniProtKB-SubCell"/>
</dbReference>
<evidence type="ECO:0000256" key="3">
    <source>
        <dbReference type="ARBA" id="ARBA00022679"/>
    </source>
</evidence>
<comment type="subcellular location">
    <subcellularLocation>
        <location evidence="1">Nucleus</location>
    </subcellularLocation>
</comment>
<evidence type="ECO:0000256" key="1">
    <source>
        <dbReference type="ARBA" id="ARBA00004123"/>
    </source>
</evidence>
<keyword evidence="3" id="KW-0808">Transferase</keyword>
<dbReference type="GO" id="GO:0006355">
    <property type="term" value="P:regulation of DNA-templated transcription"/>
    <property type="evidence" value="ECO:0007669"/>
    <property type="project" value="InterPro"/>
</dbReference>
<dbReference type="AlphaFoldDB" id="A0AAF0J465"/>
<dbReference type="PANTHER" id="PTHR31571:SF2">
    <property type="entry name" value="HISTONE ACETYLTRANSFERASE RTT109"/>
    <property type="match status" value="1"/>
</dbReference>
<keyword evidence="4" id="KW-0227">DNA damage</keyword>
<dbReference type="PROSITE" id="PS51728">
    <property type="entry name" value="RTT109_HAT"/>
    <property type="match status" value="1"/>
</dbReference>
<protein>
    <recommendedName>
        <fullName evidence="2">histone acetyltransferase</fullName>
        <ecNumber evidence="2">2.3.1.48</ecNumber>
    </recommendedName>
</protein>
<evidence type="ECO:0000256" key="9">
    <source>
        <dbReference type="ARBA" id="ARBA00048940"/>
    </source>
</evidence>
<dbReference type="EMBL" id="CP119895">
    <property type="protein sequence ID" value="WFD27668.1"/>
    <property type="molecule type" value="Genomic_DNA"/>
</dbReference>
<dbReference type="EC" id="2.3.1.48" evidence="2"/>
<evidence type="ECO:0000256" key="5">
    <source>
        <dbReference type="ARBA" id="ARBA00022990"/>
    </source>
</evidence>
<evidence type="ECO:0000256" key="8">
    <source>
        <dbReference type="ARBA" id="ARBA00023242"/>
    </source>
</evidence>
<keyword evidence="7" id="KW-0804">Transcription</keyword>
<organism evidence="10 11">
    <name type="scientific">Malassezia nana</name>
    <dbReference type="NCBI Taxonomy" id="180528"/>
    <lineage>
        <taxon>Eukaryota</taxon>
        <taxon>Fungi</taxon>
        <taxon>Dikarya</taxon>
        <taxon>Basidiomycota</taxon>
        <taxon>Ustilaginomycotina</taxon>
        <taxon>Malasseziomycetes</taxon>
        <taxon>Malasseziales</taxon>
        <taxon>Malasseziaceae</taxon>
        <taxon>Malassezia</taxon>
    </lineage>
</organism>
<gene>
    <name evidence="10" type="ORF">MNAN1_002669</name>
</gene>
<proteinExistence type="predicted"/>
<dbReference type="Proteomes" id="UP001213623">
    <property type="component" value="Chromosome 4"/>
</dbReference>
<dbReference type="GO" id="GO:0006974">
    <property type="term" value="P:DNA damage response"/>
    <property type="evidence" value="ECO:0007669"/>
    <property type="project" value="UniProtKB-KW"/>
</dbReference>